<dbReference type="PROSITE" id="PS50088">
    <property type="entry name" value="ANK_REPEAT"/>
    <property type="match status" value="1"/>
</dbReference>
<dbReference type="InParanoid" id="A2D793"/>
<dbReference type="PANTHER" id="PTHR24198">
    <property type="entry name" value="ANKYRIN REPEAT AND PROTEIN KINASE DOMAIN-CONTAINING PROTEIN"/>
    <property type="match status" value="1"/>
</dbReference>
<dbReference type="PROSITE" id="PS50297">
    <property type="entry name" value="ANK_REP_REGION"/>
    <property type="match status" value="1"/>
</dbReference>
<evidence type="ECO:0000313" key="5">
    <source>
        <dbReference type="EMBL" id="EAY23610.1"/>
    </source>
</evidence>
<dbReference type="AlphaFoldDB" id="A2D793"/>
<dbReference type="PANTHER" id="PTHR24198:SF165">
    <property type="entry name" value="ANKYRIN REPEAT-CONTAINING PROTEIN-RELATED"/>
    <property type="match status" value="1"/>
</dbReference>
<dbReference type="Pfam" id="PF12796">
    <property type="entry name" value="Ank_2"/>
    <property type="match status" value="1"/>
</dbReference>
<dbReference type="InterPro" id="IPR036770">
    <property type="entry name" value="Ankyrin_rpt-contain_sf"/>
</dbReference>
<name>A2D793_TRIV3</name>
<evidence type="ECO:0000256" key="1">
    <source>
        <dbReference type="ARBA" id="ARBA00022737"/>
    </source>
</evidence>
<keyword evidence="6" id="KW-1185">Reference proteome</keyword>
<dbReference type="STRING" id="5722.A2D793"/>
<organism evidence="5 6">
    <name type="scientific">Trichomonas vaginalis (strain ATCC PRA-98 / G3)</name>
    <dbReference type="NCBI Taxonomy" id="412133"/>
    <lineage>
        <taxon>Eukaryota</taxon>
        <taxon>Metamonada</taxon>
        <taxon>Parabasalia</taxon>
        <taxon>Trichomonadida</taxon>
        <taxon>Trichomonadidae</taxon>
        <taxon>Trichomonas</taxon>
    </lineage>
</organism>
<dbReference type="SMART" id="SM00248">
    <property type="entry name" value="ANK"/>
    <property type="match status" value="8"/>
</dbReference>
<dbReference type="OrthoDB" id="341259at2759"/>
<keyword evidence="2 3" id="KW-0040">ANK repeat</keyword>
<dbReference type="RefSeq" id="XP_001276858.1">
    <property type="nucleotide sequence ID" value="XM_001276857.1"/>
</dbReference>
<keyword evidence="1" id="KW-0677">Repeat</keyword>
<reference evidence="5" key="2">
    <citation type="journal article" date="2007" name="Science">
        <title>Draft genome sequence of the sexually transmitted pathogen Trichomonas vaginalis.</title>
        <authorList>
            <person name="Carlton J.M."/>
            <person name="Hirt R.P."/>
            <person name="Silva J.C."/>
            <person name="Delcher A.L."/>
            <person name="Schatz M."/>
            <person name="Zhao Q."/>
            <person name="Wortman J.R."/>
            <person name="Bidwell S.L."/>
            <person name="Alsmark U.C.M."/>
            <person name="Besteiro S."/>
            <person name="Sicheritz-Ponten T."/>
            <person name="Noel C.J."/>
            <person name="Dacks J.B."/>
            <person name="Foster P.G."/>
            <person name="Simillion C."/>
            <person name="Van de Peer Y."/>
            <person name="Miranda-Saavedra D."/>
            <person name="Barton G.J."/>
            <person name="Westrop G.D."/>
            <person name="Mueller S."/>
            <person name="Dessi D."/>
            <person name="Fiori P.L."/>
            <person name="Ren Q."/>
            <person name="Paulsen I."/>
            <person name="Zhang H."/>
            <person name="Bastida-Corcuera F.D."/>
            <person name="Simoes-Barbosa A."/>
            <person name="Brown M.T."/>
            <person name="Hayes R.D."/>
            <person name="Mukherjee M."/>
            <person name="Okumura C.Y."/>
            <person name="Schneider R."/>
            <person name="Smith A.J."/>
            <person name="Vanacova S."/>
            <person name="Villalvazo M."/>
            <person name="Haas B.J."/>
            <person name="Pertea M."/>
            <person name="Feldblyum T.V."/>
            <person name="Utterback T.R."/>
            <person name="Shu C.L."/>
            <person name="Osoegawa K."/>
            <person name="de Jong P.J."/>
            <person name="Hrdy I."/>
            <person name="Horvathova L."/>
            <person name="Zubacova Z."/>
            <person name="Dolezal P."/>
            <person name="Malik S.B."/>
            <person name="Logsdon J.M. Jr."/>
            <person name="Henze K."/>
            <person name="Gupta A."/>
            <person name="Wang C.C."/>
            <person name="Dunne R.L."/>
            <person name="Upcroft J.A."/>
            <person name="Upcroft P."/>
            <person name="White O."/>
            <person name="Salzberg S.L."/>
            <person name="Tang P."/>
            <person name="Chiu C.-H."/>
            <person name="Lee Y.-S."/>
            <person name="Embley T.M."/>
            <person name="Coombs G.H."/>
            <person name="Mottram J.C."/>
            <person name="Tachezy J."/>
            <person name="Fraser-Liggett C.M."/>
            <person name="Johnson P.J."/>
        </authorList>
    </citation>
    <scope>NUCLEOTIDE SEQUENCE [LARGE SCALE GENOMIC DNA]</scope>
    <source>
        <strain evidence="5">G3</strain>
    </source>
</reference>
<dbReference type="Gene3D" id="1.25.40.20">
    <property type="entry name" value="Ankyrin repeat-containing domain"/>
    <property type="match status" value="1"/>
</dbReference>
<evidence type="ECO:0000259" key="4">
    <source>
        <dbReference type="Pfam" id="PF11929"/>
    </source>
</evidence>
<dbReference type="Pfam" id="PF11929">
    <property type="entry name" value="DUF3447"/>
    <property type="match status" value="1"/>
</dbReference>
<sequence>MTTKLELEVEIEKCLAKINDQNVEEMIENIENLIPEFEPERILSILVRIIPLQSKFIESIDAIFSALIKIPRFASLKSLLLKKALYSNSDNGRFLDNRFYLVILRKCFLNGLYKIDEILPEIKKIDSQHNGYKAYIGIFFLKEIYENDKELFEVIKTARKDPGYIFQASTHNLPSCDELVENDYKLLNNLLTYGHHEPIVVSIIKDDVDMFIKLYTLDQNASKKKFDASIFSSNFLFKDLTMFNIAARNGSIQIFKYLYVNKAEFDRETFNSAIIGGNLEIIRICIQNNCSGAECVTTAAVYRPYDILEWLLENYVSEENRLKELEKAYYEAVRSNCLYSVVYCIQNGVDVNSKNNNNYSHPLFAAIQYPAIIEYLLSQPDIDANKSNYSGTPFALACAIGYEETVRIMMKSDKVDITLHETTNESALGSAIVSGRLNIVKLLLDSGKFDINEQNYRGETPLYLAVSENRPDVAEYLLSKGANTEIQSNQEYTAIQLAKLRNDNAMVELLLKYNAKDLPKPEPRSYV</sequence>
<proteinExistence type="predicted"/>
<dbReference type="SMR" id="A2D793"/>
<protein>
    <recommendedName>
        <fullName evidence="4">DUF3447 domain-containing protein</fullName>
    </recommendedName>
</protein>
<dbReference type="VEuPathDB" id="TrichDB:TVAGG3_0992170"/>
<dbReference type="InterPro" id="IPR002110">
    <property type="entry name" value="Ankyrin_rpt"/>
</dbReference>
<feature type="domain" description="DUF3447" evidence="4">
    <location>
        <begin position="263"/>
        <end position="317"/>
    </location>
</feature>
<dbReference type="VEuPathDB" id="TrichDB:TVAG_119470"/>
<dbReference type="KEGG" id="tva:4720848"/>
<dbReference type="EMBL" id="DS113177">
    <property type="protein sequence ID" value="EAY23610.1"/>
    <property type="molecule type" value="Genomic_DNA"/>
</dbReference>
<accession>A2D793</accession>
<reference evidence="5" key="1">
    <citation type="submission" date="2006-10" db="EMBL/GenBank/DDBJ databases">
        <authorList>
            <person name="Amadeo P."/>
            <person name="Zhao Q."/>
            <person name="Wortman J."/>
            <person name="Fraser-Liggett C."/>
            <person name="Carlton J."/>
        </authorList>
    </citation>
    <scope>NUCLEOTIDE SEQUENCE</scope>
    <source>
        <strain evidence="5">G3</strain>
    </source>
</reference>
<dbReference type="Proteomes" id="UP000001542">
    <property type="component" value="Unassembled WGS sequence"/>
</dbReference>
<dbReference type="InterPro" id="IPR020683">
    <property type="entry name" value="DUF3447"/>
</dbReference>
<feature type="repeat" description="ANK" evidence="3">
    <location>
        <begin position="457"/>
        <end position="489"/>
    </location>
</feature>
<gene>
    <name evidence="5" type="ORF">TVAG_119470</name>
</gene>
<evidence type="ECO:0000256" key="3">
    <source>
        <dbReference type="PROSITE-ProRule" id="PRU00023"/>
    </source>
</evidence>
<evidence type="ECO:0000256" key="2">
    <source>
        <dbReference type="ARBA" id="ARBA00023043"/>
    </source>
</evidence>
<dbReference type="eggNOG" id="KOG0504">
    <property type="taxonomic scope" value="Eukaryota"/>
</dbReference>
<evidence type="ECO:0000313" key="6">
    <source>
        <dbReference type="Proteomes" id="UP000001542"/>
    </source>
</evidence>
<dbReference type="SUPFAM" id="SSF48403">
    <property type="entry name" value="Ankyrin repeat"/>
    <property type="match status" value="1"/>
</dbReference>